<keyword evidence="2" id="KW-0902">Two-component regulatory system</keyword>
<dbReference type="InterPro" id="IPR011006">
    <property type="entry name" value="CheY-like_superfamily"/>
</dbReference>
<dbReference type="InterPro" id="IPR001789">
    <property type="entry name" value="Sig_transdc_resp-reg_receiver"/>
</dbReference>
<dbReference type="SMART" id="SM00448">
    <property type="entry name" value="REC"/>
    <property type="match status" value="1"/>
</dbReference>
<keyword evidence="1" id="KW-0597">Phosphoprotein</keyword>
<evidence type="ECO:0000259" key="5">
    <source>
        <dbReference type="PROSITE" id="PS51755"/>
    </source>
</evidence>
<evidence type="ECO:0000256" key="1">
    <source>
        <dbReference type="ARBA" id="ARBA00022553"/>
    </source>
</evidence>
<dbReference type="GO" id="GO:0000976">
    <property type="term" value="F:transcription cis-regulatory region binding"/>
    <property type="evidence" value="ECO:0007669"/>
    <property type="project" value="TreeGrafter"/>
</dbReference>
<name>A0A645F8K7_9ZZZZ</name>
<dbReference type="Gene3D" id="3.40.50.2300">
    <property type="match status" value="1"/>
</dbReference>
<feature type="domain" description="OmpR/PhoB-type" evidence="5">
    <location>
        <begin position="105"/>
        <end position="203"/>
    </location>
</feature>
<reference evidence="6" key="1">
    <citation type="submission" date="2019-08" db="EMBL/GenBank/DDBJ databases">
        <authorList>
            <person name="Kucharzyk K."/>
            <person name="Murdoch R.W."/>
            <person name="Higgins S."/>
            <person name="Loffler F."/>
        </authorList>
    </citation>
    <scope>NUCLEOTIDE SEQUENCE</scope>
</reference>
<evidence type="ECO:0000256" key="2">
    <source>
        <dbReference type="ARBA" id="ARBA00023012"/>
    </source>
</evidence>
<dbReference type="GO" id="GO:0005829">
    <property type="term" value="C:cytosol"/>
    <property type="evidence" value="ECO:0007669"/>
    <property type="project" value="TreeGrafter"/>
</dbReference>
<dbReference type="SMART" id="SM00862">
    <property type="entry name" value="Trans_reg_C"/>
    <property type="match status" value="1"/>
</dbReference>
<protein>
    <submittedName>
        <fullName evidence="6">Transcriptional regulatory protein WalR</fullName>
    </submittedName>
</protein>
<dbReference type="AlphaFoldDB" id="A0A645F8K7"/>
<evidence type="ECO:0000313" key="6">
    <source>
        <dbReference type="EMBL" id="MPN09956.1"/>
    </source>
</evidence>
<dbReference type="GO" id="GO:0032993">
    <property type="term" value="C:protein-DNA complex"/>
    <property type="evidence" value="ECO:0007669"/>
    <property type="project" value="TreeGrafter"/>
</dbReference>
<feature type="domain" description="Response regulatory" evidence="4">
    <location>
        <begin position="1"/>
        <end position="95"/>
    </location>
</feature>
<dbReference type="PROSITE" id="PS51755">
    <property type="entry name" value="OMPR_PHOB"/>
    <property type="match status" value="1"/>
</dbReference>
<dbReference type="Pfam" id="PF00486">
    <property type="entry name" value="Trans_reg_C"/>
    <property type="match status" value="1"/>
</dbReference>
<dbReference type="PANTHER" id="PTHR48111">
    <property type="entry name" value="REGULATOR OF RPOS"/>
    <property type="match status" value="1"/>
</dbReference>
<sequence>MQDYEVHYQTNGTKVTDELQRFQPDIILLDVVLNDRLDGFEIAQCIRKEYNTPIIFTTSRDGNEDFKAGFQIGNSDYVRKPYRIMEVLLRIDSLLSKQVSEIKPDITFQIGNYSFLAKEQTLMFECEKIHLNNYETAVLTLLCKHRNAYITREELIKQVWGETQTGLKAASLNNILSRLKKHLDKDKQLQIASVIKLGVKLEVKE</sequence>
<organism evidence="6">
    <name type="scientific">bioreactor metagenome</name>
    <dbReference type="NCBI Taxonomy" id="1076179"/>
    <lineage>
        <taxon>unclassified sequences</taxon>
        <taxon>metagenomes</taxon>
        <taxon>ecological metagenomes</taxon>
    </lineage>
</organism>
<dbReference type="Gene3D" id="1.10.10.10">
    <property type="entry name" value="Winged helix-like DNA-binding domain superfamily/Winged helix DNA-binding domain"/>
    <property type="match status" value="1"/>
</dbReference>
<comment type="caution">
    <text evidence="6">The sequence shown here is derived from an EMBL/GenBank/DDBJ whole genome shotgun (WGS) entry which is preliminary data.</text>
</comment>
<dbReference type="Pfam" id="PF00072">
    <property type="entry name" value="Response_reg"/>
    <property type="match status" value="1"/>
</dbReference>
<dbReference type="PANTHER" id="PTHR48111:SF40">
    <property type="entry name" value="PHOSPHATE REGULON TRANSCRIPTIONAL REGULATORY PROTEIN PHOB"/>
    <property type="match status" value="1"/>
</dbReference>
<dbReference type="InterPro" id="IPR036388">
    <property type="entry name" value="WH-like_DNA-bd_sf"/>
</dbReference>
<dbReference type="GO" id="GO:0000156">
    <property type="term" value="F:phosphorelay response regulator activity"/>
    <property type="evidence" value="ECO:0007669"/>
    <property type="project" value="TreeGrafter"/>
</dbReference>
<proteinExistence type="predicted"/>
<gene>
    <name evidence="6" type="primary">walR_74</name>
    <name evidence="6" type="ORF">SDC9_157249</name>
</gene>
<accession>A0A645F8K7</accession>
<dbReference type="GO" id="GO:0006355">
    <property type="term" value="P:regulation of DNA-templated transcription"/>
    <property type="evidence" value="ECO:0007669"/>
    <property type="project" value="InterPro"/>
</dbReference>
<evidence type="ECO:0000256" key="3">
    <source>
        <dbReference type="ARBA" id="ARBA00023125"/>
    </source>
</evidence>
<dbReference type="InterPro" id="IPR001867">
    <property type="entry name" value="OmpR/PhoB-type_DNA-bd"/>
</dbReference>
<dbReference type="EMBL" id="VSSQ01056095">
    <property type="protein sequence ID" value="MPN09956.1"/>
    <property type="molecule type" value="Genomic_DNA"/>
</dbReference>
<dbReference type="SUPFAM" id="SSF52172">
    <property type="entry name" value="CheY-like"/>
    <property type="match status" value="1"/>
</dbReference>
<keyword evidence="3" id="KW-0238">DNA-binding</keyword>
<dbReference type="PROSITE" id="PS50110">
    <property type="entry name" value="RESPONSE_REGULATORY"/>
    <property type="match status" value="1"/>
</dbReference>
<evidence type="ECO:0000259" key="4">
    <source>
        <dbReference type="PROSITE" id="PS50110"/>
    </source>
</evidence>
<dbReference type="InterPro" id="IPR039420">
    <property type="entry name" value="WalR-like"/>
</dbReference>